<protein>
    <recommendedName>
        <fullName evidence="1">VapC50 C-terminal domain-containing protein</fullName>
    </recommendedName>
</protein>
<feature type="domain" description="VapC50 C-terminal" evidence="1">
    <location>
        <begin position="44"/>
        <end position="97"/>
    </location>
</feature>
<dbReference type="InterPro" id="IPR058652">
    <property type="entry name" value="VapC50_C"/>
</dbReference>
<evidence type="ECO:0000313" key="2">
    <source>
        <dbReference type="EMBL" id="BDR53298.1"/>
    </source>
</evidence>
<dbReference type="Proteomes" id="UP001321766">
    <property type="component" value="Chromosome"/>
</dbReference>
<keyword evidence="3" id="KW-1185">Reference proteome</keyword>
<proteinExistence type="predicted"/>
<name>A0ABM8B8Q8_9BIFI</name>
<gene>
    <name evidence="2" type="ORF">KIM372_12050</name>
</gene>
<evidence type="ECO:0000313" key="3">
    <source>
        <dbReference type="Proteomes" id="UP001321766"/>
    </source>
</evidence>
<reference evidence="2 3" key="1">
    <citation type="journal article" date="2023" name="Microbiol. Spectr.">
        <title>Symbiosis of Carpenter Bees with Uncharacterized Lactic Acid Bacteria Showing NAD Auxotrophy.</title>
        <authorList>
            <person name="Kawasaki S."/>
            <person name="Ozawa K."/>
            <person name="Mori T."/>
            <person name="Yamamoto A."/>
            <person name="Ito M."/>
            <person name="Ohkuma M."/>
            <person name="Sakamoto M."/>
            <person name="Matsutani M."/>
        </authorList>
    </citation>
    <scope>NUCLEOTIDE SEQUENCE [LARGE SCALE GENOMIC DNA]</scope>
    <source>
        <strain evidence="2 3">Kim37-2</strain>
    </source>
</reference>
<accession>A0ABM8B8Q8</accession>
<sequence>MPDIDDRHVLAAARWAGAQTIVTFNLKHFPQSALAPVGLEAQSPDTFLSRMYDKEPDLCAQAMRDLVGSKHHPPRTMQEEIAHLQRIGLPLFASRLTESEQLEL</sequence>
<dbReference type="EMBL" id="AP026798">
    <property type="protein sequence ID" value="BDR53298.1"/>
    <property type="molecule type" value="Genomic_DNA"/>
</dbReference>
<organism evidence="2 3">
    <name type="scientific">Bombiscardovia nodaiensis</name>
    <dbReference type="NCBI Taxonomy" id="2932181"/>
    <lineage>
        <taxon>Bacteria</taxon>
        <taxon>Bacillati</taxon>
        <taxon>Actinomycetota</taxon>
        <taxon>Actinomycetes</taxon>
        <taxon>Bifidobacteriales</taxon>
        <taxon>Bifidobacteriaceae</taxon>
        <taxon>Bombiscardovia</taxon>
    </lineage>
</organism>
<dbReference type="Pfam" id="PF26343">
    <property type="entry name" value="VapC50_C"/>
    <property type="match status" value="1"/>
</dbReference>
<evidence type="ECO:0000259" key="1">
    <source>
        <dbReference type="Pfam" id="PF26343"/>
    </source>
</evidence>